<evidence type="ECO:0000313" key="8">
    <source>
        <dbReference type="Proteomes" id="UP000187001"/>
    </source>
</evidence>
<comment type="similarity">
    <text evidence="3">Belongs to the type-II 3-dehydroquinase family.</text>
</comment>
<name>A0ABD6QUE4_MYCFO</name>
<dbReference type="InterPro" id="IPR036441">
    <property type="entry name" value="DHquinase_II_sf"/>
</dbReference>
<dbReference type="Proteomes" id="UP000187001">
    <property type="component" value="Unassembled WGS sequence"/>
</dbReference>
<dbReference type="RefSeq" id="WP_076202401.1">
    <property type="nucleotide sequence ID" value="NZ_MBER01000004.1"/>
</dbReference>
<comment type="catalytic activity">
    <reaction evidence="1">
        <text>3-dehydroquinate = 3-dehydroshikimate + H2O</text>
        <dbReference type="Rhea" id="RHEA:21096"/>
        <dbReference type="ChEBI" id="CHEBI:15377"/>
        <dbReference type="ChEBI" id="CHEBI:16630"/>
        <dbReference type="ChEBI" id="CHEBI:32364"/>
        <dbReference type="EC" id="4.2.1.10"/>
    </reaction>
</comment>
<evidence type="ECO:0000313" key="7">
    <source>
        <dbReference type="EMBL" id="OMC52538.1"/>
    </source>
</evidence>
<evidence type="ECO:0000256" key="6">
    <source>
        <dbReference type="ARBA" id="ARBA00023239"/>
    </source>
</evidence>
<evidence type="ECO:0000256" key="2">
    <source>
        <dbReference type="ARBA" id="ARBA00004902"/>
    </source>
</evidence>
<protein>
    <recommendedName>
        <fullName evidence="5">3-dehydroquinate dehydratase</fullName>
        <ecNumber evidence="5">4.2.1.10</ecNumber>
    </recommendedName>
</protein>
<sequence>MSRVILFTFYGRRENIELQLPYLRRIIQENPEVEVHLWDLCRNETDHEYVQSITGERITVRSDYYGGCAWTGFNDVWRHYTNRKYADALFVKLDDDVVFIETKRFGTFIDTIDQNRGSVISAKTINNGASTRLEHGLWKRFTALNIPLLDVHESADYARASHDHFCNWDMMIGQPLQVFPTDDWLSINLIGMDHPTLCAIADALGTRSPRIISGRDCKQWPQLGDEGAANTLPRLILQGFTASHLSFGPQQIPDTEWNQIRRWYKDIAEEYLA</sequence>
<gene>
    <name evidence="7" type="ORF">A5742_16455</name>
</gene>
<evidence type="ECO:0000256" key="3">
    <source>
        <dbReference type="ARBA" id="ARBA00011037"/>
    </source>
</evidence>
<comment type="subunit">
    <text evidence="4">Homododecamer.</text>
</comment>
<keyword evidence="6" id="KW-0456">Lyase</keyword>
<reference evidence="7 8" key="1">
    <citation type="submission" date="2016-07" db="EMBL/GenBank/DDBJ databases">
        <authorList>
            <person name="Sutton G."/>
            <person name="Brinkac L."/>
            <person name="Sanka R."/>
            <person name="Adams M."/>
            <person name="Lau E."/>
            <person name="Kumar A."/>
            <person name="Macaden R."/>
        </authorList>
    </citation>
    <scope>NUCLEOTIDE SEQUENCE [LARGE SCALE GENOMIC DNA]</scope>
    <source>
        <strain evidence="7 8">GA-0871</strain>
    </source>
</reference>
<organism evidence="7 8">
    <name type="scientific">Mycolicibacterium fortuitum</name>
    <name type="common">Mycobacterium fortuitum</name>
    <dbReference type="NCBI Taxonomy" id="1766"/>
    <lineage>
        <taxon>Bacteria</taxon>
        <taxon>Bacillati</taxon>
        <taxon>Actinomycetota</taxon>
        <taxon>Actinomycetes</taxon>
        <taxon>Mycobacteriales</taxon>
        <taxon>Mycobacteriaceae</taxon>
        <taxon>Mycolicibacterium</taxon>
    </lineage>
</organism>
<comment type="pathway">
    <text evidence="2">Metabolic intermediate biosynthesis; chorismate biosynthesis; chorismate from D-erythrose 4-phosphate and phosphoenolpyruvate: step 3/7.</text>
</comment>
<evidence type="ECO:0000256" key="4">
    <source>
        <dbReference type="ARBA" id="ARBA00011193"/>
    </source>
</evidence>
<evidence type="ECO:0000256" key="1">
    <source>
        <dbReference type="ARBA" id="ARBA00001864"/>
    </source>
</evidence>
<dbReference type="SUPFAM" id="SSF52304">
    <property type="entry name" value="Type II 3-dehydroquinate dehydratase"/>
    <property type="match status" value="1"/>
</dbReference>
<dbReference type="EC" id="4.2.1.10" evidence="5"/>
<dbReference type="EMBL" id="MBER01000004">
    <property type="protein sequence ID" value="OMC52538.1"/>
    <property type="molecule type" value="Genomic_DNA"/>
</dbReference>
<dbReference type="AlphaFoldDB" id="A0ABD6QUE4"/>
<proteinExistence type="inferred from homology"/>
<accession>A0ABD6QUE4</accession>
<dbReference type="GO" id="GO:0003855">
    <property type="term" value="F:3-dehydroquinate dehydratase activity"/>
    <property type="evidence" value="ECO:0007669"/>
    <property type="project" value="UniProtKB-EC"/>
</dbReference>
<comment type="caution">
    <text evidence="7">The sequence shown here is derived from an EMBL/GenBank/DDBJ whole genome shotgun (WGS) entry which is preliminary data.</text>
</comment>
<evidence type="ECO:0000256" key="5">
    <source>
        <dbReference type="ARBA" id="ARBA00012060"/>
    </source>
</evidence>